<protein>
    <submittedName>
        <fullName evidence="2">Uncharacterized protein</fullName>
    </submittedName>
</protein>
<organism evidence="2">
    <name type="scientific">Anguilla anguilla</name>
    <name type="common">European freshwater eel</name>
    <name type="synonym">Muraena anguilla</name>
    <dbReference type="NCBI Taxonomy" id="7936"/>
    <lineage>
        <taxon>Eukaryota</taxon>
        <taxon>Metazoa</taxon>
        <taxon>Chordata</taxon>
        <taxon>Craniata</taxon>
        <taxon>Vertebrata</taxon>
        <taxon>Euteleostomi</taxon>
        <taxon>Actinopterygii</taxon>
        <taxon>Neopterygii</taxon>
        <taxon>Teleostei</taxon>
        <taxon>Anguilliformes</taxon>
        <taxon>Anguillidae</taxon>
        <taxon>Anguilla</taxon>
    </lineage>
</organism>
<reference evidence="2" key="2">
    <citation type="journal article" date="2015" name="Fish Shellfish Immunol.">
        <title>Early steps in the European eel (Anguilla anguilla)-Vibrio vulnificus interaction in the gills: Role of the RtxA13 toxin.</title>
        <authorList>
            <person name="Callol A."/>
            <person name="Pajuelo D."/>
            <person name="Ebbesson L."/>
            <person name="Teles M."/>
            <person name="MacKenzie S."/>
            <person name="Amaro C."/>
        </authorList>
    </citation>
    <scope>NUCLEOTIDE SEQUENCE</scope>
</reference>
<name>A0A0E9XD16_ANGAN</name>
<proteinExistence type="predicted"/>
<reference evidence="2" key="1">
    <citation type="submission" date="2014-11" db="EMBL/GenBank/DDBJ databases">
        <authorList>
            <person name="Amaro Gonzalez C."/>
        </authorList>
    </citation>
    <scope>NUCLEOTIDE SEQUENCE</scope>
</reference>
<sequence length="21" mass="2474">MSFTNSGHTYKSHPDHNRKND</sequence>
<evidence type="ECO:0000313" key="2">
    <source>
        <dbReference type="EMBL" id="JAI00643.1"/>
    </source>
</evidence>
<feature type="region of interest" description="Disordered" evidence="1">
    <location>
        <begin position="1"/>
        <end position="21"/>
    </location>
</feature>
<accession>A0A0E9XD16</accession>
<feature type="compositionally biased region" description="Basic and acidic residues" evidence="1">
    <location>
        <begin position="12"/>
        <end position="21"/>
    </location>
</feature>
<dbReference type="AlphaFoldDB" id="A0A0E9XD16"/>
<evidence type="ECO:0000256" key="1">
    <source>
        <dbReference type="SAM" id="MobiDB-lite"/>
    </source>
</evidence>
<dbReference type="EMBL" id="GBXM01007935">
    <property type="protein sequence ID" value="JAI00643.1"/>
    <property type="molecule type" value="Transcribed_RNA"/>
</dbReference>